<protein>
    <submittedName>
        <fullName evidence="2">Uncharacterized protein</fullName>
    </submittedName>
</protein>
<gene>
    <name evidence="2" type="ORF">GWI33_006224</name>
</gene>
<dbReference type="EMBL" id="JAACXV010000309">
    <property type="protein sequence ID" value="KAF7280313.1"/>
    <property type="molecule type" value="Genomic_DNA"/>
</dbReference>
<proteinExistence type="predicted"/>
<evidence type="ECO:0000313" key="2">
    <source>
        <dbReference type="EMBL" id="KAF7280313.1"/>
    </source>
</evidence>
<comment type="caution">
    <text evidence="2">The sequence shown here is derived from an EMBL/GenBank/DDBJ whole genome shotgun (WGS) entry which is preliminary data.</text>
</comment>
<evidence type="ECO:0000313" key="3">
    <source>
        <dbReference type="Proteomes" id="UP000625711"/>
    </source>
</evidence>
<sequence>MTDTVESNGAKPSSPPIWTKEARRESRDQLSFDDQARPDGCRNVRLMNEAMEKLANGKRDRNLCAWDVDDGKRTLLRNLMP</sequence>
<dbReference type="AlphaFoldDB" id="A0A834IM00"/>
<evidence type="ECO:0000256" key="1">
    <source>
        <dbReference type="SAM" id="MobiDB-lite"/>
    </source>
</evidence>
<feature type="compositionally biased region" description="Polar residues" evidence="1">
    <location>
        <begin position="1"/>
        <end position="11"/>
    </location>
</feature>
<feature type="region of interest" description="Disordered" evidence="1">
    <location>
        <begin position="1"/>
        <end position="39"/>
    </location>
</feature>
<reference evidence="2" key="1">
    <citation type="submission" date="2020-08" db="EMBL/GenBank/DDBJ databases">
        <title>Genome sequencing and assembly of the red palm weevil Rhynchophorus ferrugineus.</title>
        <authorList>
            <person name="Dias G.B."/>
            <person name="Bergman C.M."/>
            <person name="Manee M."/>
        </authorList>
    </citation>
    <scope>NUCLEOTIDE SEQUENCE</scope>
    <source>
        <strain evidence="2">AA-2017</strain>
        <tissue evidence="2">Whole larva</tissue>
    </source>
</reference>
<dbReference type="Proteomes" id="UP000625711">
    <property type="component" value="Unassembled WGS sequence"/>
</dbReference>
<feature type="compositionally biased region" description="Basic and acidic residues" evidence="1">
    <location>
        <begin position="20"/>
        <end position="39"/>
    </location>
</feature>
<organism evidence="2 3">
    <name type="scientific">Rhynchophorus ferrugineus</name>
    <name type="common">Red palm weevil</name>
    <name type="synonym">Curculio ferrugineus</name>
    <dbReference type="NCBI Taxonomy" id="354439"/>
    <lineage>
        <taxon>Eukaryota</taxon>
        <taxon>Metazoa</taxon>
        <taxon>Ecdysozoa</taxon>
        <taxon>Arthropoda</taxon>
        <taxon>Hexapoda</taxon>
        <taxon>Insecta</taxon>
        <taxon>Pterygota</taxon>
        <taxon>Neoptera</taxon>
        <taxon>Endopterygota</taxon>
        <taxon>Coleoptera</taxon>
        <taxon>Polyphaga</taxon>
        <taxon>Cucujiformia</taxon>
        <taxon>Curculionidae</taxon>
        <taxon>Dryophthorinae</taxon>
        <taxon>Rhynchophorus</taxon>
    </lineage>
</organism>
<keyword evidence="3" id="KW-1185">Reference proteome</keyword>
<name>A0A834IM00_RHYFE</name>
<accession>A0A834IM00</accession>